<keyword evidence="3" id="KW-1185">Reference proteome</keyword>
<protein>
    <submittedName>
        <fullName evidence="2">Uncharacterized protein</fullName>
    </submittedName>
</protein>
<gene>
    <name evidence="2" type="ORF">PVAP13_1NG297619</name>
</gene>
<feature type="compositionally biased region" description="Low complexity" evidence="1">
    <location>
        <begin position="57"/>
        <end position="69"/>
    </location>
</feature>
<proteinExistence type="predicted"/>
<evidence type="ECO:0000256" key="1">
    <source>
        <dbReference type="SAM" id="MobiDB-lite"/>
    </source>
</evidence>
<evidence type="ECO:0000313" key="2">
    <source>
        <dbReference type="EMBL" id="KAG2651479.1"/>
    </source>
</evidence>
<accession>A0A8T0X7E8</accession>
<name>A0A8T0X7E8_PANVG</name>
<feature type="compositionally biased region" description="Polar residues" evidence="1">
    <location>
        <begin position="161"/>
        <end position="183"/>
    </location>
</feature>
<reference evidence="2" key="1">
    <citation type="submission" date="2020-05" db="EMBL/GenBank/DDBJ databases">
        <title>WGS assembly of Panicum virgatum.</title>
        <authorList>
            <person name="Lovell J.T."/>
            <person name="Jenkins J."/>
            <person name="Shu S."/>
            <person name="Juenger T.E."/>
            <person name="Schmutz J."/>
        </authorList>
    </citation>
    <scope>NUCLEOTIDE SEQUENCE</scope>
    <source>
        <strain evidence="2">AP13</strain>
    </source>
</reference>
<feature type="region of interest" description="Disordered" evidence="1">
    <location>
        <begin position="135"/>
        <end position="183"/>
    </location>
</feature>
<evidence type="ECO:0000313" key="3">
    <source>
        <dbReference type="Proteomes" id="UP000823388"/>
    </source>
</evidence>
<feature type="region of interest" description="Disordered" evidence="1">
    <location>
        <begin position="1"/>
        <end position="42"/>
    </location>
</feature>
<dbReference type="EMBL" id="CM029038">
    <property type="protein sequence ID" value="KAG2651479.1"/>
    <property type="molecule type" value="Genomic_DNA"/>
</dbReference>
<dbReference type="Proteomes" id="UP000823388">
    <property type="component" value="Chromosome 1N"/>
</dbReference>
<feature type="region of interest" description="Disordered" evidence="1">
    <location>
        <begin position="57"/>
        <end position="122"/>
    </location>
</feature>
<dbReference type="AlphaFoldDB" id="A0A8T0X7E8"/>
<organism evidence="2 3">
    <name type="scientific">Panicum virgatum</name>
    <name type="common">Blackwell switchgrass</name>
    <dbReference type="NCBI Taxonomy" id="38727"/>
    <lineage>
        <taxon>Eukaryota</taxon>
        <taxon>Viridiplantae</taxon>
        <taxon>Streptophyta</taxon>
        <taxon>Embryophyta</taxon>
        <taxon>Tracheophyta</taxon>
        <taxon>Spermatophyta</taxon>
        <taxon>Magnoliopsida</taxon>
        <taxon>Liliopsida</taxon>
        <taxon>Poales</taxon>
        <taxon>Poaceae</taxon>
        <taxon>PACMAD clade</taxon>
        <taxon>Panicoideae</taxon>
        <taxon>Panicodae</taxon>
        <taxon>Paniceae</taxon>
        <taxon>Panicinae</taxon>
        <taxon>Panicum</taxon>
        <taxon>Panicum sect. Hiantes</taxon>
    </lineage>
</organism>
<sequence>METKETYLPMTLFGSSKKRKPILDPLPPPGPRPHHHRARPRCSVVRLRAGVARLALRPPPSSAATTTSVSRRRPLRRAPDFQYSTSPADALRYRRAPSAVASRLRRRPGYSSVPSSSNPADIGPSAYAHILARRHLPPNSTGRPTHFRSPIHERYQIPVADSTTTARLRSSSPHGCASPSQPS</sequence>
<comment type="caution">
    <text evidence="2">The sequence shown here is derived from an EMBL/GenBank/DDBJ whole genome shotgun (WGS) entry which is preliminary data.</text>
</comment>